<dbReference type="EMBL" id="JAAKZZ010000666">
    <property type="protein sequence ID" value="NGO73247.1"/>
    <property type="molecule type" value="Genomic_DNA"/>
</dbReference>
<organism evidence="2 3">
    <name type="scientific">Streptomyces boncukensis</name>
    <dbReference type="NCBI Taxonomy" id="2711219"/>
    <lineage>
        <taxon>Bacteria</taxon>
        <taxon>Bacillati</taxon>
        <taxon>Actinomycetota</taxon>
        <taxon>Actinomycetes</taxon>
        <taxon>Kitasatosporales</taxon>
        <taxon>Streptomycetaceae</taxon>
        <taxon>Streptomyces</taxon>
    </lineage>
</organism>
<feature type="compositionally biased region" description="Acidic residues" evidence="1">
    <location>
        <begin position="110"/>
        <end position="128"/>
    </location>
</feature>
<protein>
    <submittedName>
        <fullName evidence="2">Two-component sensor histidine kinase</fullName>
    </submittedName>
</protein>
<keyword evidence="3" id="KW-1185">Reference proteome</keyword>
<comment type="caution">
    <text evidence="2">The sequence shown here is derived from an EMBL/GenBank/DDBJ whole genome shotgun (WGS) entry which is preliminary data.</text>
</comment>
<name>A0A6G4X8S6_9ACTN</name>
<reference evidence="2 3" key="1">
    <citation type="submission" date="2020-02" db="EMBL/GenBank/DDBJ databases">
        <title>Whole-genome analyses of novel actinobacteria.</title>
        <authorList>
            <person name="Sahin N."/>
            <person name="Tatar D."/>
        </authorList>
    </citation>
    <scope>NUCLEOTIDE SEQUENCE [LARGE SCALE GENOMIC DNA]</scope>
    <source>
        <strain evidence="2 3">SB3404</strain>
    </source>
</reference>
<gene>
    <name evidence="2" type="ORF">G5C65_33940</name>
</gene>
<keyword evidence="2" id="KW-0808">Transferase</keyword>
<feature type="non-terminal residue" evidence="2">
    <location>
        <position position="128"/>
    </location>
</feature>
<feature type="region of interest" description="Disordered" evidence="1">
    <location>
        <begin position="88"/>
        <end position="128"/>
    </location>
</feature>
<evidence type="ECO:0000313" key="2">
    <source>
        <dbReference type="EMBL" id="NGO73247.1"/>
    </source>
</evidence>
<dbReference type="Proteomes" id="UP000477722">
    <property type="component" value="Unassembled WGS sequence"/>
</dbReference>
<evidence type="ECO:0000313" key="3">
    <source>
        <dbReference type="Proteomes" id="UP000477722"/>
    </source>
</evidence>
<accession>A0A6G4X8S6</accession>
<dbReference type="GO" id="GO:0016301">
    <property type="term" value="F:kinase activity"/>
    <property type="evidence" value="ECO:0007669"/>
    <property type="project" value="UniProtKB-KW"/>
</dbReference>
<evidence type="ECO:0000256" key="1">
    <source>
        <dbReference type="SAM" id="MobiDB-lite"/>
    </source>
</evidence>
<proteinExistence type="predicted"/>
<sequence length="128" mass="12739">MRSGSVRARAALGATLVVAVALVAAGFLVVAVLRSGLGDNARLSAESTAREAAGQVTDVTADRAGDVAALDDDDPVQIVAAGDRVLGASEPLEGRGPFADFHHPGKAPATDDDADGDADDDGDDEGGD</sequence>
<keyword evidence="2" id="KW-0418">Kinase</keyword>
<dbReference type="AlphaFoldDB" id="A0A6G4X8S6"/>